<dbReference type="EMBL" id="REGA01000009">
    <property type="protein sequence ID" value="RQG94455.1"/>
    <property type="molecule type" value="Genomic_DNA"/>
</dbReference>
<gene>
    <name evidence="1" type="ORF">EA473_12220</name>
</gene>
<evidence type="ECO:0000313" key="2">
    <source>
        <dbReference type="Proteomes" id="UP000282323"/>
    </source>
</evidence>
<organism evidence="1 2">
    <name type="scientific">Natrarchaeobius chitinivorans</name>
    <dbReference type="NCBI Taxonomy" id="1679083"/>
    <lineage>
        <taxon>Archaea</taxon>
        <taxon>Methanobacteriati</taxon>
        <taxon>Methanobacteriota</taxon>
        <taxon>Stenosarchaea group</taxon>
        <taxon>Halobacteria</taxon>
        <taxon>Halobacteriales</taxon>
        <taxon>Natrialbaceae</taxon>
        <taxon>Natrarchaeobius</taxon>
    </lineage>
</organism>
<reference evidence="1 2" key="1">
    <citation type="submission" date="2018-10" db="EMBL/GenBank/DDBJ databases">
        <title>Natrarchaeobius chitinivorans gen. nov., sp. nov., and Natrarchaeobius haloalkaliphilus sp. nov., alkaliphilic, chitin-utilizing haloarchaea from hypersaline alkaline lakes.</title>
        <authorList>
            <person name="Sorokin D.Y."/>
            <person name="Elcheninov A.G."/>
            <person name="Kostrikina N.A."/>
            <person name="Bale N.J."/>
            <person name="Sinninghe Damste J.S."/>
            <person name="Khijniak T.V."/>
            <person name="Kublanov I.V."/>
            <person name="Toshchakov S.V."/>
        </authorList>
    </citation>
    <scope>NUCLEOTIDE SEQUENCE [LARGE SCALE GENOMIC DNA]</scope>
    <source>
        <strain evidence="1 2">AArcht4T</strain>
    </source>
</reference>
<sequence length="95" mass="10488">MFGLNQSYSLQYGLYTLVHGGCPVSGLDGRRWVVPSGEFDPPIEHEGEYGDPGLYAVYIPERALGPFITAYSRSVSSASYSSERTIYEATTRVSR</sequence>
<protein>
    <submittedName>
        <fullName evidence="1">Uncharacterized protein</fullName>
    </submittedName>
</protein>
<name>A0A3N6PCF3_NATCH</name>
<keyword evidence="2" id="KW-1185">Reference proteome</keyword>
<proteinExistence type="predicted"/>
<evidence type="ECO:0000313" key="1">
    <source>
        <dbReference type="EMBL" id="RQG94455.1"/>
    </source>
</evidence>
<dbReference type="AlphaFoldDB" id="A0A3N6PCF3"/>
<comment type="caution">
    <text evidence="1">The sequence shown here is derived from an EMBL/GenBank/DDBJ whole genome shotgun (WGS) entry which is preliminary data.</text>
</comment>
<dbReference type="Proteomes" id="UP000282323">
    <property type="component" value="Unassembled WGS sequence"/>
</dbReference>
<accession>A0A3N6PCF3</accession>